<dbReference type="InterPro" id="IPR036929">
    <property type="entry name" value="DsbDN_sf"/>
</dbReference>
<evidence type="ECO:0000313" key="2">
    <source>
        <dbReference type="EMBL" id="ADI16266.1"/>
    </source>
</evidence>
<sequence>MELASSEFLENKNTIPEANKVFIVSSYLDKNSINVLWEIKDGFYLYLNSVQVKKNANIIPYKVIYSEQSTYSDEFFGTTQILRKEFKIEINNSDLLDLSNILIKYQGCSDSGFCYPMQTKQIL</sequence>
<evidence type="ECO:0000259" key="1">
    <source>
        <dbReference type="Pfam" id="PF11412"/>
    </source>
</evidence>
<dbReference type="AlphaFoldDB" id="E0XPC5"/>
<accession>E0XPC5</accession>
<dbReference type="Pfam" id="PF11412">
    <property type="entry name" value="DsbD_N"/>
    <property type="match status" value="1"/>
</dbReference>
<proteinExistence type="predicted"/>
<dbReference type="InterPro" id="IPR028250">
    <property type="entry name" value="DsbDN"/>
</dbReference>
<dbReference type="SUPFAM" id="SSF74863">
    <property type="entry name" value="Thiol:disulfide interchange protein DsbD, N-terminal domain (DsbD-alpha)"/>
    <property type="match status" value="1"/>
</dbReference>
<dbReference type="Gene3D" id="2.60.40.1250">
    <property type="entry name" value="Thiol:disulfide interchange protein DsbD, N-terminal domain"/>
    <property type="match status" value="1"/>
</dbReference>
<feature type="domain" description="Thiol:disulfide interchange protein DsbD N-terminal" evidence="1">
    <location>
        <begin position="16"/>
        <end position="122"/>
    </location>
</feature>
<protein>
    <submittedName>
        <fullName evidence="2">Thiol:disulfide interchange protein</fullName>
    </submittedName>
</protein>
<reference evidence="2" key="1">
    <citation type="journal article" date="2011" name="Environ. Microbiol.">
        <title>Time-series analyses of Monterey Bay coastal microbial picoplankton using a 'genome proxy' microarray.</title>
        <authorList>
            <person name="Rich V.I."/>
            <person name="Pham V.D."/>
            <person name="Eppley J."/>
            <person name="Shi Y."/>
            <person name="DeLong E.F."/>
        </authorList>
    </citation>
    <scope>NUCLEOTIDE SEQUENCE</scope>
</reference>
<dbReference type="EMBL" id="GU474833">
    <property type="protein sequence ID" value="ADI16266.1"/>
    <property type="molecule type" value="Genomic_DNA"/>
</dbReference>
<organism evidence="2">
    <name type="scientific">uncultured bacterium HF0010_16H03</name>
    <dbReference type="NCBI Taxonomy" id="710811"/>
    <lineage>
        <taxon>Bacteria</taxon>
        <taxon>environmental samples</taxon>
    </lineage>
</organism>
<name>E0XPC5_9BACT</name>